<sequence>MGLGTTRAVALVGLSGHVVEVQAHLAASVPGFVLVGLPDTALSESRDRVRAAVTSSGIAWPQRKVTINLSPAALPKSGTGFDVAIAVALLAGAQVLPAGAADGVVHLGELGLDGRLQPVRGVLPAVAAAVAAGFPDVVVPAADVAEARLVPGARVVGAASLADVARLHGASLEGADEAAAPVVVPRPVVPVARPGDLAEVVGQDEARHALEVAAAGGHHLLLVGAPGAGKTMLASRLPGILPDLTESEAVEVTAVHSVAGVFDPGAGLVHRPPYEDPHHTATPAAIVGGGSGLPRPGAASRAHRGVLFLDEAPEFGARVLQTLRQPLEHGELVIHRAGGTARYPARFQLVLAANPCPCGQGVGKGLECSCSSVAQRRYFGRLSGPLLDRVDVQVEVRPVTRVERARAAAPEPSAVVAARVAAAREAAASRLAGTPWRTNGEVPGTWLRERLGPDAGLLADVDRALDRGTLSLRGADRVLRLAWTVADLAGRAAPTRADVGTGLALRTRGYRA</sequence>
<feature type="region of interest" description="Disordered" evidence="2">
    <location>
        <begin position="277"/>
        <end position="298"/>
    </location>
</feature>
<dbReference type="Proteomes" id="UP000186235">
    <property type="component" value="Unassembled WGS sequence"/>
</dbReference>
<dbReference type="Pfam" id="PF01078">
    <property type="entry name" value="Mg_chelatase"/>
    <property type="match status" value="1"/>
</dbReference>
<dbReference type="Gene3D" id="3.30.230.10">
    <property type="match status" value="1"/>
</dbReference>
<dbReference type="InterPro" id="IPR027417">
    <property type="entry name" value="P-loop_NTPase"/>
</dbReference>
<accession>A0A1N6VL16</accession>
<dbReference type="PANTHER" id="PTHR32039:SF7">
    <property type="entry name" value="COMPETENCE PROTEIN COMM"/>
    <property type="match status" value="1"/>
</dbReference>
<keyword evidence="5" id="KW-1185">Reference proteome</keyword>
<comment type="similarity">
    <text evidence="1">Belongs to the Mg-chelatase subunits D/I family. ComM subfamily.</text>
</comment>
<dbReference type="Pfam" id="PF13335">
    <property type="entry name" value="Mg_chelatase_C"/>
    <property type="match status" value="1"/>
</dbReference>
<evidence type="ECO:0000259" key="3">
    <source>
        <dbReference type="SMART" id="SM00382"/>
    </source>
</evidence>
<dbReference type="InterPro" id="IPR045006">
    <property type="entry name" value="CHLI-like"/>
</dbReference>
<dbReference type="InterPro" id="IPR020568">
    <property type="entry name" value="Ribosomal_Su5_D2-typ_SF"/>
</dbReference>
<dbReference type="Pfam" id="PF13541">
    <property type="entry name" value="ChlI"/>
    <property type="match status" value="1"/>
</dbReference>
<dbReference type="EMBL" id="FTMI01000008">
    <property type="protein sequence ID" value="SIQ78416.1"/>
    <property type="molecule type" value="Genomic_DNA"/>
</dbReference>
<protein>
    <submittedName>
        <fullName evidence="4">Magnesium chelatase family protein</fullName>
    </submittedName>
</protein>
<evidence type="ECO:0000313" key="4">
    <source>
        <dbReference type="EMBL" id="SIQ78416.1"/>
    </source>
</evidence>
<dbReference type="InterPro" id="IPR025158">
    <property type="entry name" value="Mg_chelat-rel_C"/>
</dbReference>
<dbReference type="SUPFAM" id="SSF54211">
    <property type="entry name" value="Ribosomal protein S5 domain 2-like"/>
    <property type="match status" value="1"/>
</dbReference>
<dbReference type="AlphaFoldDB" id="A0A1N6VL16"/>
<evidence type="ECO:0000256" key="1">
    <source>
        <dbReference type="ARBA" id="ARBA00006354"/>
    </source>
</evidence>
<dbReference type="InterPro" id="IPR004482">
    <property type="entry name" value="Mg_chelat-rel"/>
</dbReference>
<dbReference type="NCBIfam" id="TIGR00368">
    <property type="entry name" value="YifB family Mg chelatase-like AAA ATPase"/>
    <property type="match status" value="1"/>
</dbReference>
<dbReference type="InterPro" id="IPR003593">
    <property type="entry name" value="AAA+_ATPase"/>
</dbReference>
<dbReference type="GO" id="GO:0005524">
    <property type="term" value="F:ATP binding"/>
    <property type="evidence" value="ECO:0007669"/>
    <property type="project" value="InterPro"/>
</dbReference>
<name>A0A1N6VL16_9MICO</name>
<dbReference type="InterPro" id="IPR014721">
    <property type="entry name" value="Ribsml_uS5_D2-typ_fold_subgr"/>
</dbReference>
<evidence type="ECO:0000313" key="5">
    <source>
        <dbReference type="Proteomes" id="UP000186235"/>
    </source>
</evidence>
<dbReference type="SMART" id="SM00382">
    <property type="entry name" value="AAA"/>
    <property type="match status" value="1"/>
</dbReference>
<proteinExistence type="inferred from homology"/>
<dbReference type="PANTHER" id="PTHR32039">
    <property type="entry name" value="MAGNESIUM-CHELATASE SUBUNIT CHLI"/>
    <property type="match status" value="1"/>
</dbReference>
<dbReference type="InterPro" id="IPR000523">
    <property type="entry name" value="Mg_chelatse_chII-like_cat_dom"/>
</dbReference>
<dbReference type="GeneID" id="95686058"/>
<feature type="domain" description="AAA+ ATPase" evidence="3">
    <location>
        <begin position="216"/>
        <end position="400"/>
    </location>
</feature>
<reference evidence="5" key="1">
    <citation type="submission" date="2017-01" db="EMBL/GenBank/DDBJ databases">
        <authorList>
            <person name="Varghese N."/>
            <person name="Submissions S."/>
        </authorList>
    </citation>
    <scope>NUCLEOTIDE SEQUENCE [LARGE SCALE GENOMIC DNA]</scope>
    <source>
        <strain evidence="5">3bp</strain>
    </source>
</reference>
<dbReference type="SUPFAM" id="SSF52540">
    <property type="entry name" value="P-loop containing nucleoside triphosphate hydrolases"/>
    <property type="match status" value="1"/>
</dbReference>
<dbReference type="RefSeq" id="WP_061268931.1">
    <property type="nucleotide sequence ID" value="NZ_FTMI01000008.1"/>
</dbReference>
<organism evidence="4 5">
    <name type="scientific">Cellulosimicrobium aquatile</name>
    <dbReference type="NCBI Taxonomy" id="1612203"/>
    <lineage>
        <taxon>Bacteria</taxon>
        <taxon>Bacillati</taxon>
        <taxon>Actinomycetota</taxon>
        <taxon>Actinomycetes</taxon>
        <taxon>Micrococcales</taxon>
        <taxon>Promicromonosporaceae</taxon>
        <taxon>Cellulosimicrobium</taxon>
    </lineage>
</organism>
<gene>
    <name evidence="4" type="ORF">SAMN05518682_3601</name>
</gene>
<dbReference type="Gene3D" id="3.40.50.300">
    <property type="entry name" value="P-loop containing nucleotide triphosphate hydrolases"/>
    <property type="match status" value="1"/>
</dbReference>
<evidence type="ECO:0000256" key="2">
    <source>
        <dbReference type="SAM" id="MobiDB-lite"/>
    </source>
</evidence>
<dbReference type="CDD" id="cd00009">
    <property type="entry name" value="AAA"/>
    <property type="match status" value="1"/>
</dbReference>